<dbReference type="AlphaFoldDB" id="A0A9J6CP95"/>
<proteinExistence type="predicted"/>
<dbReference type="GO" id="GO:0005506">
    <property type="term" value="F:iron ion binding"/>
    <property type="evidence" value="ECO:0007669"/>
    <property type="project" value="InterPro"/>
</dbReference>
<comment type="caution">
    <text evidence="7">The sequence shown here is derived from an EMBL/GenBank/DDBJ whole genome shotgun (WGS) entry which is preliminary data.</text>
</comment>
<evidence type="ECO:0000259" key="6">
    <source>
        <dbReference type="Pfam" id="PF04116"/>
    </source>
</evidence>
<evidence type="ECO:0000313" key="8">
    <source>
        <dbReference type="Proteomes" id="UP001107558"/>
    </source>
</evidence>
<dbReference type="GO" id="GO:0016491">
    <property type="term" value="F:oxidoreductase activity"/>
    <property type="evidence" value="ECO:0007669"/>
    <property type="project" value="InterPro"/>
</dbReference>
<gene>
    <name evidence="7" type="ORF">PVAND_012953</name>
</gene>
<evidence type="ECO:0000313" key="7">
    <source>
        <dbReference type="EMBL" id="KAG5683687.1"/>
    </source>
</evidence>
<dbReference type="Pfam" id="PF04116">
    <property type="entry name" value="FA_hydroxylase"/>
    <property type="match status" value="1"/>
</dbReference>
<feature type="transmembrane region" description="Helical" evidence="5">
    <location>
        <begin position="12"/>
        <end position="33"/>
    </location>
</feature>
<organism evidence="7 8">
    <name type="scientific">Polypedilum vanderplanki</name>
    <name type="common">Sleeping chironomid midge</name>
    <dbReference type="NCBI Taxonomy" id="319348"/>
    <lineage>
        <taxon>Eukaryota</taxon>
        <taxon>Metazoa</taxon>
        <taxon>Ecdysozoa</taxon>
        <taxon>Arthropoda</taxon>
        <taxon>Hexapoda</taxon>
        <taxon>Insecta</taxon>
        <taxon>Pterygota</taxon>
        <taxon>Neoptera</taxon>
        <taxon>Endopterygota</taxon>
        <taxon>Diptera</taxon>
        <taxon>Nematocera</taxon>
        <taxon>Chironomoidea</taxon>
        <taxon>Chironomidae</taxon>
        <taxon>Chironominae</taxon>
        <taxon>Polypedilum</taxon>
        <taxon>Polypedilum</taxon>
    </lineage>
</organism>
<name>A0A9J6CP95_POLVA</name>
<dbReference type="PANTHER" id="PTHR11863">
    <property type="entry name" value="STEROL DESATURASE"/>
    <property type="match status" value="1"/>
</dbReference>
<evidence type="ECO:0000256" key="5">
    <source>
        <dbReference type="SAM" id="Phobius"/>
    </source>
</evidence>
<evidence type="ECO:0000256" key="4">
    <source>
        <dbReference type="ARBA" id="ARBA00023136"/>
    </source>
</evidence>
<sequence>MDKFGDNEALYIIWGINFLTFGIYWILGGFFYVMETFNKPKTLELYKIQPNKSEIKKGNNFSKVIQVVIRNQVISLLLLIFVYYQGSNFLKIRVTRDVPSFAVTMRDMLVCFFCQETFFYYSHRLLHTKYFYRWHKQHHEYSTPVCITAIYCGVFEHIFSNLFPVVIGLRFMEAHITTAYLWLTIVLVTTLNDHSGHHLPFLHSSELHDYHHLKFNVNFSVYGFLDKLHNTYGHFEKSKQFERHRTLFSLSPIEK</sequence>
<dbReference type="GO" id="GO:0016020">
    <property type="term" value="C:membrane"/>
    <property type="evidence" value="ECO:0007669"/>
    <property type="project" value="UniProtKB-SubCell"/>
</dbReference>
<comment type="subcellular location">
    <subcellularLocation>
        <location evidence="1">Membrane</location>
    </subcellularLocation>
</comment>
<dbReference type="EMBL" id="JADBJN010000001">
    <property type="protein sequence ID" value="KAG5683687.1"/>
    <property type="molecule type" value="Genomic_DNA"/>
</dbReference>
<dbReference type="GO" id="GO:0008610">
    <property type="term" value="P:lipid biosynthetic process"/>
    <property type="evidence" value="ECO:0007669"/>
    <property type="project" value="InterPro"/>
</dbReference>
<keyword evidence="3 5" id="KW-1133">Transmembrane helix</keyword>
<keyword evidence="2 5" id="KW-0812">Transmembrane</keyword>
<protein>
    <recommendedName>
        <fullName evidence="6">Fatty acid hydroxylase domain-containing protein</fullName>
    </recommendedName>
</protein>
<accession>A0A9J6CP95</accession>
<keyword evidence="4 5" id="KW-0472">Membrane</keyword>
<dbReference type="Proteomes" id="UP001107558">
    <property type="component" value="Chromosome 1"/>
</dbReference>
<evidence type="ECO:0000256" key="1">
    <source>
        <dbReference type="ARBA" id="ARBA00004370"/>
    </source>
</evidence>
<feature type="transmembrane region" description="Helical" evidence="5">
    <location>
        <begin position="67"/>
        <end position="86"/>
    </location>
</feature>
<dbReference type="OrthoDB" id="408954at2759"/>
<feature type="domain" description="Fatty acid hydroxylase" evidence="6">
    <location>
        <begin position="108"/>
        <end position="231"/>
    </location>
</feature>
<evidence type="ECO:0000256" key="2">
    <source>
        <dbReference type="ARBA" id="ARBA00022692"/>
    </source>
</evidence>
<dbReference type="InterPro" id="IPR006694">
    <property type="entry name" value="Fatty_acid_hydroxylase"/>
</dbReference>
<reference evidence="7" key="1">
    <citation type="submission" date="2021-03" db="EMBL/GenBank/DDBJ databases">
        <title>Chromosome level genome of the anhydrobiotic midge Polypedilum vanderplanki.</title>
        <authorList>
            <person name="Yoshida Y."/>
            <person name="Kikawada T."/>
            <person name="Gusev O."/>
        </authorList>
    </citation>
    <scope>NUCLEOTIDE SEQUENCE</scope>
    <source>
        <strain evidence="7">NIAS01</strain>
        <tissue evidence="7">Whole body or cell culture</tissue>
    </source>
</reference>
<keyword evidence="8" id="KW-1185">Reference proteome</keyword>
<dbReference type="InterPro" id="IPR050307">
    <property type="entry name" value="Sterol_Desaturase_Related"/>
</dbReference>
<evidence type="ECO:0000256" key="3">
    <source>
        <dbReference type="ARBA" id="ARBA00022989"/>
    </source>
</evidence>